<dbReference type="InterPro" id="IPR010941">
    <property type="entry name" value="PhaC_N"/>
</dbReference>
<evidence type="ECO:0000256" key="3">
    <source>
        <dbReference type="SAM" id="MobiDB-lite"/>
    </source>
</evidence>
<dbReference type="SUPFAM" id="SSF53474">
    <property type="entry name" value="alpha/beta-Hydrolases"/>
    <property type="match status" value="1"/>
</dbReference>
<feature type="region of interest" description="Disordered" evidence="3">
    <location>
        <begin position="1"/>
        <end position="35"/>
    </location>
</feature>
<sequence length="556" mass="59544">MTAVQHPSTGTTPTTRPEPVPGTPEPEPRRRGPAALAGSVAVGAETARLARELAHIAVGNAEAVTDKRFADSAWTGHPGYRRLGQGYLAWSASLERLVDRYEAGGAGWREVERARFAVRALTAAASPTNTLLGNPAALKKALDTGGRSVVRGLSAMLTDLRENGGLPALCDPAAFAVGRNLATTRGAVVYRDDVVEILQYAPTTAEVHARPLLVVPPVINRYYLLDLRAGRSFVEHAVGKGFQTFIVSWRNPGKKDAHWNLDTYTERLRRAVAVVRQVTGSPDVNTVGFCAGGILQTLLLNHLAAHEDTSVHSAAYGVTLLDFGERAPIGAFAGKWVTGLARRASGTRGVLGGKSLGSVFSFMKPNDLVFDGLVSQWLHGEPVPSFDVLAWNADAPNLPARLHAQFLDFFRDNTLVRPGALTVLGSPVDLGEITVPTFVTGAITDHLTPWRGCYRTSRLLSGPSTFVLSNGGHVQSLVNPPGNPKARHWVGGEAVADPEEWRAGAEERSGSWWETWAEWTAVRSGPRVPAPATLGSERHPALDAAPGLYVLDRSPN</sequence>
<dbReference type="PANTHER" id="PTHR36837:SF5">
    <property type="entry name" value="POLY-3-HYDROXYBUTYRATE SYNTHASE"/>
    <property type="match status" value="1"/>
</dbReference>
<dbReference type="GO" id="GO:0042619">
    <property type="term" value="P:poly-hydroxybutyrate biosynthetic process"/>
    <property type="evidence" value="ECO:0007669"/>
    <property type="project" value="InterPro"/>
</dbReference>
<dbReference type="Pfam" id="PF07167">
    <property type="entry name" value="PhaC_N"/>
    <property type="match status" value="1"/>
</dbReference>
<evidence type="ECO:0000313" key="5">
    <source>
        <dbReference type="EMBL" id="SEP19309.1"/>
    </source>
</evidence>
<evidence type="ECO:0000313" key="6">
    <source>
        <dbReference type="Proteomes" id="UP000198960"/>
    </source>
</evidence>
<accession>A0A1H8VV72</accession>
<dbReference type="RefSeq" id="WP_091947255.1">
    <property type="nucleotide sequence ID" value="NZ_FOEE01000014.1"/>
</dbReference>
<keyword evidence="6" id="KW-1185">Reference proteome</keyword>
<evidence type="ECO:0000259" key="4">
    <source>
        <dbReference type="Pfam" id="PF07167"/>
    </source>
</evidence>
<name>A0A1H8VV72_9ACTN</name>
<protein>
    <submittedName>
        <fullName evidence="5">Polyhydroxyalkanoate synthase</fullName>
    </submittedName>
</protein>
<feature type="domain" description="Poly-beta-hydroxybutyrate polymerase N-terminal" evidence="4">
    <location>
        <begin position="66"/>
        <end position="236"/>
    </location>
</feature>
<dbReference type="InterPro" id="IPR051321">
    <property type="entry name" value="PHA/PHB_synthase"/>
</dbReference>
<evidence type="ECO:0000256" key="2">
    <source>
        <dbReference type="ARBA" id="ARBA00023315"/>
    </source>
</evidence>
<evidence type="ECO:0000256" key="1">
    <source>
        <dbReference type="ARBA" id="ARBA00022679"/>
    </source>
</evidence>
<dbReference type="OrthoDB" id="7208816at2"/>
<dbReference type="STRING" id="673521.SAMN05660991_03804"/>
<dbReference type="AlphaFoldDB" id="A0A1H8VV72"/>
<reference evidence="6" key="1">
    <citation type="submission" date="2016-10" db="EMBL/GenBank/DDBJ databases">
        <authorList>
            <person name="Varghese N."/>
            <person name="Submissions S."/>
        </authorList>
    </citation>
    <scope>NUCLEOTIDE SEQUENCE [LARGE SCALE GENOMIC DNA]</scope>
    <source>
        <strain evidence="6">DSM 45413</strain>
    </source>
</reference>
<dbReference type="Proteomes" id="UP000198960">
    <property type="component" value="Unassembled WGS sequence"/>
</dbReference>
<gene>
    <name evidence="5" type="ORF">SAMN05660991_03804</name>
</gene>
<organism evidence="5 6">
    <name type="scientific">Trujillonella endophytica</name>
    <dbReference type="NCBI Taxonomy" id="673521"/>
    <lineage>
        <taxon>Bacteria</taxon>
        <taxon>Bacillati</taxon>
        <taxon>Actinomycetota</taxon>
        <taxon>Actinomycetes</taxon>
        <taxon>Geodermatophilales</taxon>
        <taxon>Geodermatophilaceae</taxon>
        <taxon>Trujillonella</taxon>
    </lineage>
</organism>
<dbReference type="EMBL" id="FOEE01000014">
    <property type="protein sequence ID" value="SEP19309.1"/>
    <property type="molecule type" value="Genomic_DNA"/>
</dbReference>
<dbReference type="InterPro" id="IPR029058">
    <property type="entry name" value="AB_hydrolase_fold"/>
</dbReference>
<dbReference type="GO" id="GO:0016746">
    <property type="term" value="F:acyltransferase activity"/>
    <property type="evidence" value="ECO:0007669"/>
    <property type="project" value="UniProtKB-KW"/>
</dbReference>
<dbReference type="Gene3D" id="3.40.50.1820">
    <property type="entry name" value="alpha/beta hydrolase"/>
    <property type="match status" value="1"/>
</dbReference>
<keyword evidence="2" id="KW-0012">Acyltransferase</keyword>
<feature type="compositionally biased region" description="Pro residues" evidence="3">
    <location>
        <begin position="16"/>
        <end position="25"/>
    </location>
</feature>
<proteinExistence type="predicted"/>
<keyword evidence="1" id="KW-0808">Transferase</keyword>
<dbReference type="PANTHER" id="PTHR36837">
    <property type="entry name" value="POLY(3-HYDROXYALKANOATE) POLYMERASE SUBUNIT PHAC"/>
    <property type="match status" value="1"/>
</dbReference>